<dbReference type="VEuPathDB" id="FungiDB:SMAC_09392"/>
<evidence type="ECO:0000313" key="2">
    <source>
        <dbReference type="EMBL" id="KAA8628255.1"/>
    </source>
</evidence>
<dbReference type="PROSITE" id="PS51767">
    <property type="entry name" value="PEPTIDASE_A1"/>
    <property type="match status" value="1"/>
</dbReference>
<reference evidence="2 3" key="1">
    <citation type="submission" date="2017-07" db="EMBL/GenBank/DDBJ databases">
        <title>Genome sequence of the Sordaria macrospora wild type strain R19027.</title>
        <authorList>
            <person name="Nowrousian M."/>
            <person name="Teichert I."/>
            <person name="Kueck U."/>
        </authorList>
    </citation>
    <scope>NUCLEOTIDE SEQUENCE [LARGE SCALE GENOMIC DNA]</scope>
    <source>
        <strain evidence="2 3">R19027</strain>
        <tissue evidence="2">Mycelium</tissue>
    </source>
</reference>
<name>A0A8S8ZIE0_SORMA</name>
<dbReference type="InterPro" id="IPR033121">
    <property type="entry name" value="PEPTIDASE_A1"/>
</dbReference>
<sequence>MELDPEPQGEGNGMKEDGFYYKGTVPGRYMNYGEANATWCYGGMQSSEDIGFSVFGDVLLKAQFVVFDLGGMRVGFAGKDLLEEEGMVGKGEVRV</sequence>
<protein>
    <recommendedName>
        <fullName evidence="1">Peptidase A1 domain-containing protein</fullName>
    </recommendedName>
</protein>
<dbReference type="Pfam" id="PF00026">
    <property type="entry name" value="Asp"/>
    <property type="match status" value="1"/>
</dbReference>
<evidence type="ECO:0000259" key="1">
    <source>
        <dbReference type="PROSITE" id="PS51767"/>
    </source>
</evidence>
<dbReference type="SUPFAM" id="SSF50630">
    <property type="entry name" value="Acid proteases"/>
    <property type="match status" value="1"/>
</dbReference>
<gene>
    <name evidence="2" type="ORF">SMACR_09392</name>
</gene>
<dbReference type="Gene3D" id="2.40.70.10">
    <property type="entry name" value="Acid Proteases"/>
    <property type="match status" value="1"/>
</dbReference>
<dbReference type="InterPro" id="IPR021109">
    <property type="entry name" value="Peptidase_aspartic_dom_sf"/>
</dbReference>
<accession>A0A8S8ZIE0</accession>
<proteinExistence type="predicted"/>
<dbReference type="Proteomes" id="UP000433876">
    <property type="component" value="Unassembled WGS sequence"/>
</dbReference>
<feature type="domain" description="Peptidase A1" evidence="1">
    <location>
        <begin position="1"/>
        <end position="77"/>
    </location>
</feature>
<comment type="caution">
    <text evidence="2">The sequence shown here is derived from an EMBL/GenBank/DDBJ whole genome shotgun (WGS) entry which is preliminary data.</text>
</comment>
<organism evidence="2 3">
    <name type="scientific">Sordaria macrospora</name>
    <dbReference type="NCBI Taxonomy" id="5147"/>
    <lineage>
        <taxon>Eukaryota</taxon>
        <taxon>Fungi</taxon>
        <taxon>Dikarya</taxon>
        <taxon>Ascomycota</taxon>
        <taxon>Pezizomycotina</taxon>
        <taxon>Sordariomycetes</taxon>
        <taxon>Sordariomycetidae</taxon>
        <taxon>Sordariales</taxon>
        <taxon>Sordariaceae</taxon>
        <taxon>Sordaria</taxon>
    </lineage>
</organism>
<evidence type="ECO:0000313" key="3">
    <source>
        <dbReference type="Proteomes" id="UP000433876"/>
    </source>
</evidence>
<dbReference type="EMBL" id="NMPR01000195">
    <property type="protein sequence ID" value="KAA8628255.1"/>
    <property type="molecule type" value="Genomic_DNA"/>
</dbReference>
<dbReference type="AlphaFoldDB" id="A0A8S8ZIE0"/>